<dbReference type="Proteomes" id="UP000238541">
    <property type="component" value="Unassembled WGS sequence"/>
</dbReference>
<dbReference type="InterPro" id="IPR022385">
    <property type="entry name" value="Rhs_assc_core"/>
</dbReference>
<keyword evidence="4" id="KW-0862">Zinc</keyword>
<dbReference type="AlphaFoldDB" id="A0A2S6FSN3"/>
<feature type="domain" description="C2H2-type" evidence="6">
    <location>
        <begin position="830"/>
        <end position="857"/>
    </location>
</feature>
<proteinExistence type="predicted"/>
<keyword evidence="8" id="KW-1185">Reference proteome</keyword>
<dbReference type="FunFam" id="3.30.160.60:FF:001049">
    <property type="entry name" value="zinc finger protein 319"/>
    <property type="match status" value="1"/>
</dbReference>
<evidence type="ECO:0000256" key="1">
    <source>
        <dbReference type="ARBA" id="ARBA00022723"/>
    </source>
</evidence>
<dbReference type="PANTHER" id="PTHR16515:SF66">
    <property type="entry name" value="C2H2-TYPE DOMAIN-CONTAINING PROTEIN"/>
    <property type="match status" value="1"/>
</dbReference>
<gene>
    <name evidence="7" type="ORF">CD175_03405</name>
</gene>
<evidence type="ECO:0000256" key="3">
    <source>
        <dbReference type="ARBA" id="ARBA00022771"/>
    </source>
</evidence>
<reference evidence="8" key="1">
    <citation type="submission" date="2017-06" db="EMBL/GenBank/DDBJ databases">
        <authorList>
            <person name="Furmanczyk E.M."/>
        </authorList>
    </citation>
    <scope>NUCLEOTIDE SEQUENCE [LARGE SCALE GENOMIC DNA]</scope>
    <source>
        <strain evidence="8">AP3_16</strain>
    </source>
</reference>
<dbReference type="InterPro" id="IPR036236">
    <property type="entry name" value="Znf_C2H2_sf"/>
</dbReference>
<dbReference type="GO" id="GO:0010468">
    <property type="term" value="P:regulation of gene expression"/>
    <property type="evidence" value="ECO:0007669"/>
    <property type="project" value="TreeGrafter"/>
</dbReference>
<dbReference type="PROSITE" id="PS00028">
    <property type="entry name" value="ZINC_FINGER_C2H2_1"/>
    <property type="match status" value="5"/>
</dbReference>
<dbReference type="NCBIfam" id="TIGR03696">
    <property type="entry name" value="Rhs_assc_core"/>
    <property type="match status" value="1"/>
</dbReference>
<keyword evidence="3 5" id="KW-0863">Zinc-finger</keyword>
<dbReference type="SMART" id="SM00355">
    <property type="entry name" value="ZnF_C2H2"/>
    <property type="match status" value="5"/>
</dbReference>
<organism evidence="7 8">
    <name type="scientific">Pseudomonas laurylsulfatiphila</name>
    <dbReference type="NCBI Taxonomy" id="2011015"/>
    <lineage>
        <taxon>Bacteria</taxon>
        <taxon>Pseudomonadati</taxon>
        <taxon>Pseudomonadota</taxon>
        <taxon>Gammaproteobacteria</taxon>
        <taxon>Pseudomonadales</taxon>
        <taxon>Pseudomonadaceae</taxon>
        <taxon>Pseudomonas</taxon>
    </lineage>
</organism>
<feature type="domain" description="C2H2-type" evidence="6">
    <location>
        <begin position="886"/>
        <end position="914"/>
    </location>
</feature>
<dbReference type="RefSeq" id="WP_104447675.1">
    <property type="nucleotide sequence ID" value="NZ_NIRS01000001.1"/>
</dbReference>
<accession>A0A2S6FSN3</accession>
<dbReference type="Gene3D" id="2.180.10.10">
    <property type="entry name" value="RHS repeat-associated core"/>
    <property type="match status" value="1"/>
</dbReference>
<evidence type="ECO:0000256" key="2">
    <source>
        <dbReference type="ARBA" id="ARBA00022737"/>
    </source>
</evidence>
<dbReference type="EMBL" id="NIRS01000001">
    <property type="protein sequence ID" value="PPK40502.1"/>
    <property type="molecule type" value="Genomic_DNA"/>
</dbReference>
<dbReference type="GO" id="GO:0008270">
    <property type="term" value="F:zinc ion binding"/>
    <property type="evidence" value="ECO:0007669"/>
    <property type="project" value="UniProtKB-KW"/>
</dbReference>
<evidence type="ECO:0000313" key="8">
    <source>
        <dbReference type="Proteomes" id="UP000238541"/>
    </source>
</evidence>
<feature type="domain" description="C2H2-type" evidence="6">
    <location>
        <begin position="802"/>
        <end position="829"/>
    </location>
</feature>
<evidence type="ECO:0000256" key="5">
    <source>
        <dbReference type="PROSITE-ProRule" id="PRU00042"/>
    </source>
</evidence>
<name>A0A2S6FSN3_9PSED</name>
<keyword evidence="1" id="KW-0479">Metal-binding</keyword>
<feature type="domain" description="C2H2-type" evidence="6">
    <location>
        <begin position="858"/>
        <end position="885"/>
    </location>
</feature>
<dbReference type="FunFam" id="3.30.160.60:FF:002343">
    <property type="entry name" value="Zinc finger protein 33A"/>
    <property type="match status" value="1"/>
</dbReference>
<dbReference type="InterPro" id="IPR050331">
    <property type="entry name" value="Zinc_finger"/>
</dbReference>
<evidence type="ECO:0000313" key="7">
    <source>
        <dbReference type="EMBL" id="PPK40502.1"/>
    </source>
</evidence>
<comment type="caution">
    <text evidence="7">The sequence shown here is derived from an EMBL/GenBank/DDBJ whole genome shotgun (WGS) entry which is preliminary data.</text>
</comment>
<dbReference type="Gene3D" id="3.30.160.60">
    <property type="entry name" value="Classic Zinc Finger"/>
    <property type="match status" value="5"/>
</dbReference>
<dbReference type="SUPFAM" id="SSF57667">
    <property type="entry name" value="beta-beta-alpha zinc fingers"/>
    <property type="match status" value="3"/>
</dbReference>
<dbReference type="Pfam" id="PF00096">
    <property type="entry name" value="zf-C2H2"/>
    <property type="match status" value="5"/>
</dbReference>
<dbReference type="PANTHER" id="PTHR16515">
    <property type="entry name" value="PR DOMAIN ZINC FINGER PROTEIN"/>
    <property type="match status" value="1"/>
</dbReference>
<evidence type="ECO:0000259" key="6">
    <source>
        <dbReference type="PROSITE" id="PS50157"/>
    </source>
</evidence>
<protein>
    <recommendedName>
        <fullName evidence="6">C2H2-type domain-containing protein</fullName>
    </recommendedName>
</protein>
<dbReference type="InterPro" id="IPR013087">
    <property type="entry name" value="Znf_C2H2_type"/>
</dbReference>
<keyword evidence="2" id="KW-0677">Repeat</keyword>
<sequence>MNNLGLHSHTPSLAVVDPRGLAVRAVAYCRSEVGQPAQPHISRTAFDPVGREVERCDPRLWDQGLGPNRVSLHSVSGVELLRTSVDAGWVLALPGQAAQTLERWDSRSHQQRDYDEQLRPVVITERLGGEAPRVVERFLYGDPGGSARNQCGQLIRHDDPSTTRHMPDYDLHGNPLLETSHFLQSLEPANWPADVEARDALLETAPGLDSRWSHDALGEVVTQTDALLNRRRLRRTCAGQLQAVYLQRAGGDEVQLVGDIRYSAGGQVEQETAGNGVITCAVFRAEDARLQRLSAGLPGQPWHQDLQYDYDPVGNVVRIADLSKATRHFKNQRVDPVSTYGYDSRYRLVSATGREVLRAANDPAALVNYREEYDYDAGDNPLELRHLGVQAFTRRWAVAAQSNRSLIRHDGDGPPDFARAFDGNGNQAELLRGQSMHWDARNQLSQVTPVTREDAPHDTELYRYGGGGKRLRKVRCALTSGRTVISEVRYLPGVEIHRGANGREHHVIAVEAGRNSVRLQHWVGPPPSGVDNDHLSYSLNDHLGSSLLELDERGAVLSDEGYLPFGGRAWWVAHDGAKATYKTRGYSGKERDATGLYYYGYRYYAEWQHCWINPDPAGEVDGLNLYCFVGNSPLRYADGDGRGKEDRDGREEEVSVPEMLGFIESLAEDFARGDANARAVVESLRTPAAEFLHLINSFPEQGSPEIDVMVQFDDLLDILKRDPMGTLPVLFVPFGMRTDAPGVIWAEHGVQILNLNPQPRLRLTGPMRADSHRLSCPYCGRDFTHTGNFEGHKRTHTGEKPFICRICGKDFTRAGGLTAHELTHTEEKSFQCTTCGKSLKTATTLRRHELTHTEDKPFRCSTCDKKFIQRNDLKLHERTHTGERPFKCTTCDSTYIHRSSLKAHQQQWHAGTNPY</sequence>
<dbReference type="FunFam" id="3.30.160.60:FF:001753">
    <property type="entry name" value="Si:ch211-119o8.6"/>
    <property type="match status" value="1"/>
</dbReference>
<dbReference type="PROSITE" id="PS50157">
    <property type="entry name" value="ZINC_FINGER_C2H2_2"/>
    <property type="match status" value="5"/>
</dbReference>
<evidence type="ECO:0000256" key="4">
    <source>
        <dbReference type="ARBA" id="ARBA00022833"/>
    </source>
</evidence>
<feature type="domain" description="C2H2-type" evidence="6">
    <location>
        <begin position="774"/>
        <end position="801"/>
    </location>
</feature>